<keyword evidence="3 5" id="KW-0378">Hydrolase</keyword>
<dbReference type="SUPFAM" id="SSF52096">
    <property type="entry name" value="ClpP/crotonase"/>
    <property type="match status" value="1"/>
</dbReference>
<dbReference type="CDD" id="cd06782">
    <property type="entry name" value="cpPDZ_CPP-like"/>
    <property type="match status" value="1"/>
</dbReference>
<dbReference type="GO" id="GO:0030288">
    <property type="term" value="C:outer membrane-bounded periplasmic space"/>
    <property type="evidence" value="ECO:0007669"/>
    <property type="project" value="TreeGrafter"/>
</dbReference>
<dbReference type="SUPFAM" id="SSF50156">
    <property type="entry name" value="PDZ domain-like"/>
    <property type="match status" value="1"/>
</dbReference>
<dbReference type="SMART" id="SM00228">
    <property type="entry name" value="PDZ"/>
    <property type="match status" value="1"/>
</dbReference>
<dbReference type="Pfam" id="PF03572">
    <property type="entry name" value="Peptidase_S41"/>
    <property type="match status" value="1"/>
</dbReference>
<dbReference type="GO" id="GO:0004175">
    <property type="term" value="F:endopeptidase activity"/>
    <property type="evidence" value="ECO:0007669"/>
    <property type="project" value="TreeGrafter"/>
</dbReference>
<dbReference type="GO" id="GO:0006508">
    <property type="term" value="P:proteolysis"/>
    <property type="evidence" value="ECO:0007669"/>
    <property type="project" value="UniProtKB-KW"/>
</dbReference>
<evidence type="ECO:0000256" key="1">
    <source>
        <dbReference type="ARBA" id="ARBA00009179"/>
    </source>
</evidence>
<dbReference type="OrthoDB" id="9812068at2"/>
<keyword evidence="6" id="KW-1133">Transmembrane helix</keyword>
<keyword evidence="6" id="KW-0812">Transmembrane</keyword>
<protein>
    <submittedName>
        <fullName evidence="8">S41 family peptidase</fullName>
    </submittedName>
</protein>
<evidence type="ECO:0000256" key="6">
    <source>
        <dbReference type="SAM" id="Phobius"/>
    </source>
</evidence>
<keyword evidence="2 5" id="KW-0645">Protease</keyword>
<evidence type="ECO:0000313" key="8">
    <source>
        <dbReference type="EMBL" id="QFQ12038.1"/>
    </source>
</evidence>
<dbReference type="Gene3D" id="2.30.42.10">
    <property type="match status" value="1"/>
</dbReference>
<dbReference type="GO" id="GO:0008236">
    <property type="term" value="F:serine-type peptidase activity"/>
    <property type="evidence" value="ECO:0007669"/>
    <property type="project" value="UniProtKB-KW"/>
</dbReference>
<evidence type="ECO:0000259" key="7">
    <source>
        <dbReference type="PROSITE" id="PS50106"/>
    </source>
</evidence>
<dbReference type="CDD" id="cd07560">
    <property type="entry name" value="Peptidase_S41_CPP"/>
    <property type="match status" value="1"/>
</dbReference>
<dbReference type="InterPro" id="IPR029045">
    <property type="entry name" value="ClpP/crotonase-like_dom_sf"/>
</dbReference>
<dbReference type="AlphaFoldDB" id="A0A5P8E541"/>
<reference evidence="8 9" key="1">
    <citation type="submission" date="2018-11" db="EMBL/GenBank/DDBJ databases">
        <authorList>
            <person name="Na S.W."/>
            <person name="Baik M."/>
        </authorList>
    </citation>
    <scope>NUCLEOTIDE SEQUENCE [LARGE SCALE GENOMIC DNA]</scope>
    <source>
        <strain evidence="8 9">E39</strain>
    </source>
</reference>
<evidence type="ECO:0000256" key="5">
    <source>
        <dbReference type="RuleBase" id="RU004404"/>
    </source>
</evidence>
<accession>A0A5P8E541</accession>
<dbReference type="NCBIfam" id="TIGR00225">
    <property type="entry name" value="prc"/>
    <property type="match status" value="1"/>
</dbReference>
<proteinExistence type="inferred from homology"/>
<keyword evidence="9" id="KW-1185">Reference proteome</keyword>
<dbReference type="Gene3D" id="3.30.750.44">
    <property type="match status" value="1"/>
</dbReference>
<dbReference type="Proteomes" id="UP000249375">
    <property type="component" value="Chromosome"/>
</dbReference>
<dbReference type="PANTHER" id="PTHR32060">
    <property type="entry name" value="TAIL-SPECIFIC PROTEASE"/>
    <property type="match status" value="1"/>
</dbReference>
<evidence type="ECO:0000313" key="9">
    <source>
        <dbReference type="Proteomes" id="UP000249375"/>
    </source>
</evidence>
<evidence type="ECO:0000256" key="3">
    <source>
        <dbReference type="ARBA" id="ARBA00022801"/>
    </source>
</evidence>
<evidence type="ECO:0000256" key="2">
    <source>
        <dbReference type="ARBA" id="ARBA00022670"/>
    </source>
</evidence>
<sequence length="580" mass="64466">MAKQASKYTPIFVAIGVVFGIFIGSFLANHLGGKRVSIINSSSSKISDMLHLIDDYYVDTVDMENLTERALPSILRELDPHSKYISAADVEASMQELNGSFSGIGVRFTIYDDTVCVVRVIEGGPSDKVGLKAGDRILAINGKPYIGKDVVSNDTTMKLLKGPKGTSVSLTLLRRGQKPFTKTIVRDDVPLPSVDAAYMLDKTAAYVRITTFGSTTYDEFMMAMDDLSAKGMKSLIIDLRGNLGGYMETAVSIANEFLEDNKLIVYTQGRKSPREERRSNGKGRFQKMPFVVLVDETSASASEIMAGAFQDNDRAMIVGRRTFGKGLVQVPIEFADGSMLRLTKARYYTPSGRCLQKPYSPGDEEEYESDLLQRAESGEYFSQDSIKHSDEKYRTSIGRTVYGGGGITADIFIPKDTIGATEYLRDAILKGLINKFSFSFVDNNRSRLDNFKTETALENYLNSIDIVEQFAQYAAKNELPRKDDQLKKSAKLLKEYLLTNILIDQLDTQGAVEYLNRTDEFVLKALELIKTNKTYPEQETKALGKKAVAKVSHIAFPMVYAPRTLALHFVSAANRHWNNG</sequence>
<dbReference type="PANTHER" id="PTHR32060:SF30">
    <property type="entry name" value="CARBOXY-TERMINAL PROCESSING PROTEASE CTPA"/>
    <property type="match status" value="1"/>
</dbReference>
<keyword evidence="4 5" id="KW-0720">Serine protease</keyword>
<feature type="transmembrane region" description="Helical" evidence="6">
    <location>
        <begin position="12"/>
        <end position="32"/>
    </location>
</feature>
<dbReference type="InterPro" id="IPR004447">
    <property type="entry name" value="Peptidase_S41A"/>
</dbReference>
<dbReference type="SMART" id="SM00245">
    <property type="entry name" value="TSPc"/>
    <property type="match status" value="1"/>
</dbReference>
<comment type="similarity">
    <text evidence="1 5">Belongs to the peptidase S41A family.</text>
</comment>
<dbReference type="Gene3D" id="3.90.226.10">
    <property type="entry name" value="2-enoyl-CoA Hydratase, Chain A, domain 1"/>
    <property type="match status" value="1"/>
</dbReference>
<dbReference type="KEGG" id="alq:C7Y71_002820"/>
<dbReference type="Pfam" id="PF13180">
    <property type="entry name" value="PDZ_2"/>
    <property type="match status" value="1"/>
</dbReference>
<name>A0A5P8E541_9BACT</name>
<organism evidence="8 9">
    <name type="scientific">Pseudoprevotella muciniphila</name>
    <dbReference type="NCBI Taxonomy" id="2133944"/>
    <lineage>
        <taxon>Bacteria</taxon>
        <taxon>Pseudomonadati</taxon>
        <taxon>Bacteroidota</taxon>
        <taxon>Bacteroidia</taxon>
        <taxon>Bacteroidales</taxon>
        <taxon>Prevotellaceae</taxon>
        <taxon>Pseudoprevotella</taxon>
    </lineage>
</organism>
<dbReference type="InterPro" id="IPR005151">
    <property type="entry name" value="Tail-specific_protease"/>
</dbReference>
<dbReference type="InterPro" id="IPR036034">
    <property type="entry name" value="PDZ_sf"/>
</dbReference>
<dbReference type="PROSITE" id="PS50106">
    <property type="entry name" value="PDZ"/>
    <property type="match status" value="1"/>
</dbReference>
<evidence type="ECO:0000256" key="4">
    <source>
        <dbReference type="ARBA" id="ARBA00022825"/>
    </source>
</evidence>
<keyword evidence="6" id="KW-0472">Membrane</keyword>
<feature type="domain" description="PDZ" evidence="7">
    <location>
        <begin position="91"/>
        <end position="161"/>
    </location>
</feature>
<gene>
    <name evidence="8" type="ORF">C7Y71_002820</name>
</gene>
<dbReference type="RefSeq" id="WP_111899364.1">
    <property type="nucleotide sequence ID" value="NZ_CP033459.1"/>
</dbReference>
<dbReference type="EMBL" id="CP033459">
    <property type="protein sequence ID" value="QFQ12038.1"/>
    <property type="molecule type" value="Genomic_DNA"/>
</dbReference>
<dbReference type="GO" id="GO:0007165">
    <property type="term" value="P:signal transduction"/>
    <property type="evidence" value="ECO:0007669"/>
    <property type="project" value="TreeGrafter"/>
</dbReference>
<dbReference type="InterPro" id="IPR001478">
    <property type="entry name" value="PDZ"/>
</dbReference>